<dbReference type="AlphaFoldDB" id="A0A3M7STX1"/>
<comment type="caution">
    <text evidence="1">The sequence shown here is derived from an EMBL/GenBank/DDBJ whole genome shotgun (WGS) entry which is preliminary data.</text>
</comment>
<reference evidence="1 2" key="1">
    <citation type="journal article" date="2018" name="Sci. Rep.">
        <title>Genomic signatures of local adaptation to the degree of environmental predictability in rotifers.</title>
        <authorList>
            <person name="Franch-Gras L."/>
            <person name="Hahn C."/>
            <person name="Garcia-Roger E.M."/>
            <person name="Carmona M.J."/>
            <person name="Serra M."/>
            <person name="Gomez A."/>
        </authorList>
    </citation>
    <scope>NUCLEOTIDE SEQUENCE [LARGE SCALE GENOMIC DNA]</scope>
    <source>
        <strain evidence="1">HYR1</strain>
    </source>
</reference>
<evidence type="ECO:0000313" key="2">
    <source>
        <dbReference type="Proteomes" id="UP000276133"/>
    </source>
</evidence>
<dbReference type="EMBL" id="REGN01000792">
    <property type="protein sequence ID" value="RNA39077.1"/>
    <property type="molecule type" value="Genomic_DNA"/>
</dbReference>
<sequence>MKWFLKLAKNEIVVNTMTKSSSGCYTNFIKHMCRYFVLNSLLIKIFKTYKRILYFKKYFKIVSSIKKISTDHLKNFALSYSFRAEINVWAILENIFFLVPVCSLIDYFDLMTCKLADLVDTGLIRGYRLIQDPPMSQITINFHFD</sequence>
<accession>A0A3M7STX1</accession>
<dbReference type="Proteomes" id="UP000276133">
    <property type="component" value="Unassembled WGS sequence"/>
</dbReference>
<protein>
    <submittedName>
        <fullName evidence="1">Uncharacterized protein</fullName>
    </submittedName>
</protein>
<organism evidence="1 2">
    <name type="scientific">Brachionus plicatilis</name>
    <name type="common">Marine rotifer</name>
    <name type="synonym">Brachionus muelleri</name>
    <dbReference type="NCBI Taxonomy" id="10195"/>
    <lineage>
        <taxon>Eukaryota</taxon>
        <taxon>Metazoa</taxon>
        <taxon>Spiralia</taxon>
        <taxon>Gnathifera</taxon>
        <taxon>Rotifera</taxon>
        <taxon>Eurotatoria</taxon>
        <taxon>Monogononta</taxon>
        <taxon>Pseudotrocha</taxon>
        <taxon>Ploima</taxon>
        <taxon>Brachionidae</taxon>
        <taxon>Brachionus</taxon>
    </lineage>
</organism>
<proteinExistence type="predicted"/>
<evidence type="ECO:0000313" key="1">
    <source>
        <dbReference type="EMBL" id="RNA39077.1"/>
    </source>
</evidence>
<keyword evidence="2" id="KW-1185">Reference proteome</keyword>
<name>A0A3M7STX1_BRAPC</name>
<gene>
    <name evidence="1" type="ORF">BpHYR1_012774</name>
</gene>